<dbReference type="InterPro" id="IPR002123">
    <property type="entry name" value="Plipid/glycerol_acylTrfase"/>
</dbReference>
<dbReference type="CDD" id="cd07992">
    <property type="entry name" value="LPLAT_AAK14816-like"/>
    <property type="match status" value="1"/>
</dbReference>
<dbReference type="InterPro" id="IPR052744">
    <property type="entry name" value="GPAT/DAPAT"/>
</dbReference>
<dbReference type="GO" id="GO:0004366">
    <property type="term" value="F:glycerol-3-phosphate O-acyltransferase activity"/>
    <property type="evidence" value="ECO:0007669"/>
    <property type="project" value="TreeGrafter"/>
</dbReference>
<dbReference type="EMBL" id="OU015584">
    <property type="protein sequence ID" value="CAG5076573.1"/>
    <property type="molecule type" value="Genomic_DNA"/>
</dbReference>
<dbReference type="AlphaFoldDB" id="A0A916JJU6"/>
<dbReference type="GO" id="GO:0016287">
    <property type="term" value="F:glycerone-phosphate O-acyltransferase activity"/>
    <property type="evidence" value="ECO:0007669"/>
    <property type="project" value="TreeGrafter"/>
</dbReference>
<dbReference type="KEGG" id="ptan:CRYO30217_00141"/>
<organism evidence="3 4">
    <name type="scientific">Parvicella tangerina</name>
    <dbReference type="NCBI Taxonomy" id="2829795"/>
    <lineage>
        <taxon>Bacteria</taxon>
        <taxon>Pseudomonadati</taxon>
        <taxon>Bacteroidota</taxon>
        <taxon>Flavobacteriia</taxon>
        <taxon>Flavobacteriales</taxon>
        <taxon>Parvicellaceae</taxon>
        <taxon>Parvicella</taxon>
    </lineage>
</organism>
<accession>A0A916JJU6</accession>
<name>A0A916JJU6_9FLAO</name>
<evidence type="ECO:0000313" key="4">
    <source>
        <dbReference type="Proteomes" id="UP000683507"/>
    </source>
</evidence>
<keyword evidence="1" id="KW-0812">Transmembrane</keyword>
<dbReference type="SMART" id="SM00563">
    <property type="entry name" value="PlsC"/>
    <property type="match status" value="1"/>
</dbReference>
<keyword evidence="4" id="KW-1185">Reference proteome</keyword>
<dbReference type="PANTHER" id="PTHR31605">
    <property type="entry name" value="GLYCEROL-3-PHOSPHATE O-ACYLTRANSFERASE 1"/>
    <property type="match status" value="1"/>
</dbReference>
<reference evidence="3" key="1">
    <citation type="submission" date="2021-04" db="EMBL/GenBank/DDBJ databases">
        <authorList>
            <person name="Rodrigo-Torres L."/>
            <person name="Arahal R. D."/>
            <person name="Lucena T."/>
        </authorList>
    </citation>
    <scope>NUCLEOTIDE SEQUENCE</scope>
    <source>
        <strain evidence="3">AS29M-1</strain>
    </source>
</reference>
<sequence>MVYKVLKVLVKLTMYFFFRKRIVLGADHVPKKGPTILVANHPVTFLDPLLVAVTTGRQVHFLAKGAMFKNKLIRAVFKAFNMIPIYRAQDNPGDMSKNQDTFKYCYEHLEKGEIILIFPEGISVTDRTLKPLKTGVARIALGAEARNDFKLGVQIVPFGLTYEAPHQFRKDVLVSVGKPIRVNDYRKLFLKNDRDAVHSIMEEVKERLESLTLNVNRKTYEPVVDFLINENAIQQVPFEKSVETIKSVLLSIDASATTVEAKQLVVKMNAILEKKKQAGLQKATIGGQKRSLMLESFVSIFTLIIGVPMLLFGFVHNALPYFLAPRLAKLITKEYEYQGPIIMTAGMVVCLITYPVFFCTMLSVSGSVLLSIVYLVSIPIIGITTYGFFKQLSSLKLQWKLLFLFNKRSDQIAEIIIEKKELLKELGRFANKQVV</sequence>
<keyword evidence="1" id="KW-0472">Membrane</keyword>
<dbReference type="PANTHER" id="PTHR31605:SF0">
    <property type="entry name" value="GLYCEROL-3-PHOSPHATE O-ACYLTRANSFERASE 1"/>
    <property type="match status" value="1"/>
</dbReference>
<evidence type="ECO:0000256" key="1">
    <source>
        <dbReference type="SAM" id="Phobius"/>
    </source>
</evidence>
<protein>
    <recommendedName>
        <fullName evidence="2">Phospholipid/glycerol acyltransferase domain-containing protein</fullName>
    </recommendedName>
</protein>
<dbReference type="RefSeq" id="WP_258540386.1">
    <property type="nucleotide sequence ID" value="NZ_OU015584.1"/>
</dbReference>
<feature type="domain" description="Phospholipid/glycerol acyltransferase" evidence="2">
    <location>
        <begin position="35"/>
        <end position="163"/>
    </location>
</feature>
<evidence type="ECO:0000259" key="2">
    <source>
        <dbReference type="SMART" id="SM00563"/>
    </source>
</evidence>
<feature type="transmembrane region" description="Helical" evidence="1">
    <location>
        <begin position="297"/>
        <end position="319"/>
    </location>
</feature>
<proteinExistence type="predicted"/>
<gene>
    <name evidence="3" type="ORF">CRYO30217_00141</name>
</gene>
<dbReference type="GO" id="GO:0008654">
    <property type="term" value="P:phospholipid biosynthetic process"/>
    <property type="evidence" value="ECO:0007669"/>
    <property type="project" value="TreeGrafter"/>
</dbReference>
<dbReference type="SUPFAM" id="SSF69593">
    <property type="entry name" value="Glycerol-3-phosphate (1)-acyltransferase"/>
    <property type="match status" value="1"/>
</dbReference>
<feature type="transmembrane region" description="Helical" evidence="1">
    <location>
        <begin position="369"/>
        <end position="389"/>
    </location>
</feature>
<dbReference type="Proteomes" id="UP000683507">
    <property type="component" value="Chromosome"/>
</dbReference>
<feature type="transmembrane region" description="Helical" evidence="1">
    <location>
        <begin position="340"/>
        <end position="363"/>
    </location>
</feature>
<evidence type="ECO:0000313" key="3">
    <source>
        <dbReference type="EMBL" id="CAG5076573.1"/>
    </source>
</evidence>
<dbReference type="Pfam" id="PF01553">
    <property type="entry name" value="Acyltransferase"/>
    <property type="match status" value="1"/>
</dbReference>
<keyword evidence="1" id="KW-1133">Transmembrane helix</keyword>